<evidence type="ECO:0000256" key="6">
    <source>
        <dbReference type="ARBA" id="ARBA00022989"/>
    </source>
</evidence>
<keyword evidence="4" id="KW-0378">Hydrolase</keyword>
<feature type="transmembrane region" description="Helical" evidence="9">
    <location>
        <begin position="214"/>
        <end position="237"/>
    </location>
</feature>
<evidence type="ECO:0000256" key="7">
    <source>
        <dbReference type="ARBA" id="ARBA00023136"/>
    </source>
</evidence>
<dbReference type="Proteomes" id="UP000192247">
    <property type="component" value="Unassembled WGS sequence"/>
</dbReference>
<keyword evidence="6 9" id="KW-1133">Transmembrane helix</keyword>
<keyword evidence="10" id="KW-0732">Signal</keyword>
<comment type="similarity">
    <text evidence="2">Belongs to the peptidase A22B family.</text>
</comment>
<comment type="caution">
    <text evidence="11">The sequence shown here is derived from an EMBL/GenBank/DDBJ whole genome shotgun (WGS) entry which is preliminary data.</text>
</comment>
<dbReference type="PANTHER" id="PTHR12174">
    <property type="entry name" value="SIGNAL PEPTIDE PEPTIDASE"/>
    <property type="match status" value="1"/>
</dbReference>
<dbReference type="SMART" id="SM00730">
    <property type="entry name" value="PSN"/>
    <property type="match status" value="1"/>
</dbReference>
<organism evidence="11 12">
    <name type="scientific">Tropilaelaps mercedesae</name>
    <dbReference type="NCBI Taxonomy" id="418985"/>
    <lineage>
        <taxon>Eukaryota</taxon>
        <taxon>Metazoa</taxon>
        <taxon>Ecdysozoa</taxon>
        <taxon>Arthropoda</taxon>
        <taxon>Chelicerata</taxon>
        <taxon>Arachnida</taxon>
        <taxon>Acari</taxon>
        <taxon>Parasitiformes</taxon>
        <taxon>Mesostigmata</taxon>
        <taxon>Gamasina</taxon>
        <taxon>Dermanyssoidea</taxon>
        <taxon>Laelapidae</taxon>
        <taxon>Tropilaelaps</taxon>
    </lineage>
</organism>
<dbReference type="STRING" id="418985.A0A1V9XSV2"/>
<evidence type="ECO:0000256" key="9">
    <source>
        <dbReference type="SAM" id="Phobius"/>
    </source>
</evidence>
<dbReference type="InterPro" id="IPR007369">
    <property type="entry name" value="Peptidase_A22B_SPP"/>
</dbReference>
<evidence type="ECO:0000313" key="12">
    <source>
        <dbReference type="Proteomes" id="UP000192247"/>
    </source>
</evidence>
<feature type="chain" id="PRO_5012212846" evidence="10">
    <location>
        <begin position="17"/>
        <end position="321"/>
    </location>
</feature>
<proteinExistence type="inferred from homology"/>
<dbReference type="GO" id="GO:0006465">
    <property type="term" value="P:signal peptide processing"/>
    <property type="evidence" value="ECO:0007669"/>
    <property type="project" value="TreeGrafter"/>
</dbReference>
<evidence type="ECO:0000313" key="11">
    <source>
        <dbReference type="EMBL" id="OQR76482.1"/>
    </source>
</evidence>
<dbReference type="GO" id="GO:0098553">
    <property type="term" value="C:lumenal side of endoplasmic reticulum membrane"/>
    <property type="evidence" value="ECO:0007669"/>
    <property type="project" value="TreeGrafter"/>
</dbReference>
<dbReference type="Pfam" id="PF04258">
    <property type="entry name" value="Peptidase_A22B"/>
    <property type="match status" value="1"/>
</dbReference>
<keyword evidence="7 9" id="KW-0472">Membrane</keyword>
<comment type="subcellular location">
    <subcellularLocation>
        <location evidence="1">Endoplasmic reticulum membrane</location>
        <topology evidence="1">Multi-pass membrane protein</topology>
    </subcellularLocation>
</comment>
<protein>
    <submittedName>
        <fullName evidence="11">Minor histocompatibility antigen H13-like</fullName>
    </submittedName>
</protein>
<dbReference type="OrthoDB" id="29661at2759"/>
<dbReference type="PANTHER" id="PTHR12174:SF23">
    <property type="entry name" value="MINOR HISTOCOMPATIBILITY ANTIGEN H13"/>
    <property type="match status" value="1"/>
</dbReference>
<evidence type="ECO:0000256" key="1">
    <source>
        <dbReference type="ARBA" id="ARBA00004477"/>
    </source>
</evidence>
<keyword evidence="5" id="KW-0256">Endoplasmic reticulum</keyword>
<dbReference type="GO" id="GO:0033619">
    <property type="term" value="P:membrane protein proteolysis"/>
    <property type="evidence" value="ECO:0007669"/>
    <property type="project" value="TreeGrafter"/>
</dbReference>
<feature type="compositionally biased region" description="Polar residues" evidence="8">
    <location>
        <begin position="298"/>
        <end position="307"/>
    </location>
</feature>
<keyword evidence="12" id="KW-1185">Reference proteome</keyword>
<evidence type="ECO:0000256" key="3">
    <source>
        <dbReference type="ARBA" id="ARBA00022692"/>
    </source>
</evidence>
<feature type="transmembrane region" description="Helical" evidence="9">
    <location>
        <begin position="243"/>
        <end position="262"/>
    </location>
</feature>
<dbReference type="EMBL" id="MNPL01004781">
    <property type="protein sequence ID" value="OQR76482.1"/>
    <property type="molecule type" value="Genomic_DNA"/>
</dbReference>
<feature type="region of interest" description="Disordered" evidence="8">
    <location>
        <begin position="292"/>
        <end position="321"/>
    </location>
</feature>
<feature type="transmembrane region" description="Helical" evidence="9">
    <location>
        <begin position="84"/>
        <end position="102"/>
    </location>
</feature>
<dbReference type="AlphaFoldDB" id="A0A1V9XSV2"/>
<name>A0A1V9XSV2_9ACAR</name>
<feature type="signal peptide" evidence="10">
    <location>
        <begin position="1"/>
        <end position="16"/>
    </location>
</feature>
<gene>
    <name evidence="11" type="ORF">BIW11_00583</name>
</gene>
<evidence type="ECO:0000256" key="10">
    <source>
        <dbReference type="SAM" id="SignalP"/>
    </source>
</evidence>
<dbReference type="InParanoid" id="A0A1V9XSV2"/>
<dbReference type="FunCoup" id="A0A1V9XSV2">
    <property type="interactions" value="1650"/>
</dbReference>
<evidence type="ECO:0000256" key="2">
    <source>
        <dbReference type="ARBA" id="ARBA00006859"/>
    </source>
</evidence>
<feature type="transmembrane region" description="Helical" evidence="9">
    <location>
        <begin position="183"/>
        <end position="202"/>
    </location>
</feature>
<dbReference type="GO" id="GO:0042500">
    <property type="term" value="F:aspartic endopeptidase activity, intramembrane cleaving"/>
    <property type="evidence" value="ECO:0007669"/>
    <property type="project" value="InterPro"/>
</dbReference>
<evidence type="ECO:0000256" key="8">
    <source>
        <dbReference type="SAM" id="MobiDB-lite"/>
    </source>
</evidence>
<dbReference type="InterPro" id="IPR006639">
    <property type="entry name" value="Preselin/SPP"/>
</dbReference>
<keyword evidence="3 9" id="KW-0812">Transmembrane</keyword>
<accession>A0A1V9XSV2</accession>
<sequence length="321" mass="35437">MVNFILHISRALLAQAAENASGANTVAEKSKYQATTSGVLALAHVTAPVLRLFIHENLIRNEEYHIHMQRCKAKDMVFELSFDHFDIIALTLACSLGFWYLLKKHWIANNLFGLAFAHNGIELLQLNSVATGCILLGGLFIYDVFWVFGTDVMVTVAKSFEAPIKLLFPQDFLEAGVWGSHHAMLGLGDIVIPGIFIALLLRYDMSKGSGSKKIYFAVSFVSYVVGLIFTVSIMTIFKHAQPALLYLVPLCVGVPLFTALILGEIKELFLYRDNPHENTFVAGQLQDQKAAVKEPTELTKTTATSGEKNGVATRSKAKKDI</sequence>
<evidence type="ECO:0000256" key="4">
    <source>
        <dbReference type="ARBA" id="ARBA00022801"/>
    </source>
</evidence>
<dbReference type="GO" id="GO:0098554">
    <property type="term" value="C:cytoplasmic side of endoplasmic reticulum membrane"/>
    <property type="evidence" value="ECO:0007669"/>
    <property type="project" value="TreeGrafter"/>
</dbReference>
<reference evidence="11 12" key="1">
    <citation type="journal article" date="2017" name="Gigascience">
        <title>Draft genome of the honey bee ectoparasitic mite, Tropilaelaps mercedesae, is shaped by the parasitic life history.</title>
        <authorList>
            <person name="Dong X."/>
            <person name="Armstrong S.D."/>
            <person name="Xia D."/>
            <person name="Makepeace B.L."/>
            <person name="Darby A.C."/>
            <person name="Kadowaki T."/>
        </authorList>
    </citation>
    <scope>NUCLEOTIDE SEQUENCE [LARGE SCALE GENOMIC DNA]</scope>
    <source>
        <strain evidence="11">Wuxi-XJTLU</strain>
    </source>
</reference>
<evidence type="ECO:0000256" key="5">
    <source>
        <dbReference type="ARBA" id="ARBA00022824"/>
    </source>
</evidence>
<feature type="transmembrane region" description="Helical" evidence="9">
    <location>
        <begin position="123"/>
        <end position="148"/>
    </location>
</feature>